<dbReference type="Proteomes" id="UP000063789">
    <property type="component" value="Chromosome"/>
</dbReference>
<dbReference type="RefSeq" id="WP_062391464.1">
    <property type="nucleotide sequence ID" value="NZ_CP011853.1"/>
</dbReference>
<dbReference type="Gene3D" id="1.10.3290.10">
    <property type="entry name" value="Fido-like domain"/>
    <property type="match status" value="1"/>
</dbReference>
<keyword evidence="3" id="KW-1185">Reference proteome</keyword>
<accession>A0A0N9MZF7</accession>
<dbReference type="InterPro" id="IPR003812">
    <property type="entry name" value="Fido"/>
</dbReference>
<protein>
    <submittedName>
        <fullName evidence="2">Oxidoreductase</fullName>
    </submittedName>
</protein>
<name>A0A0N9MZF7_9ACTN</name>
<dbReference type="EMBL" id="CP011853">
    <property type="protein sequence ID" value="ALG83509.1"/>
    <property type="molecule type" value="Genomic_DNA"/>
</dbReference>
<dbReference type="AlphaFoldDB" id="A0A0N9MZF7"/>
<reference evidence="2 3" key="2">
    <citation type="journal article" date="2017" name="Int. J. Syst. Evol. Microbiol.">
        <title>Gordonia phthalatica sp. nov., a di-n-butyl phthalate-degrading bacterium isolated from activated sludge.</title>
        <authorList>
            <person name="Jin D."/>
            <person name="Kong X."/>
            <person name="Jia M."/>
            <person name="Yu X."/>
            <person name="Wang X."/>
            <person name="Zhuang X."/>
            <person name="Deng Y."/>
            <person name="Bai Z."/>
        </authorList>
    </citation>
    <scope>NUCLEOTIDE SEQUENCE [LARGE SCALE GENOMIC DNA]</scope>
    <source>
        <strain evidence="2 3">QH-11</strain>
    </source>
</reference>
<proteinExistence type="predicted"/>
<evidence type="ECO:0000259" key="1">
    <source>
        <dbReference type="PROSITE" id="PS51459"/>
    </source>
</evidence>
<dbReference type="PATRIC" id="fig|1136941.3.peg.409"/>
<reference evidence="3" key="1">
    <citation type="submission" date="2015-06" db="EMBL/GenBank/DDBJ databases">
        <title>Complete genome sequence and metabolic analysis of phthalate degradation pathway in Gordonia sp. QH-11.</title>
        <authorList>
            <person name="Jin D."/>
            <person name="Kong X."/>
            <person name="Bai Z."/>
        </authorList>
    </citation>
    <scope>NUCLEOTIDE SEQUENCE [LARGE SCALE GENOMIC DNA]</scope>
    <source>
        <strain evidence="3">QH-11</strain>
    </source>
</reference>
<dbReference type="InterPro" id="IPR036597">
    <property type="entry name" value="Fido-like_dom_sf"/>
</dbReference>
<evidence type="ECO:0000313" key="3">
    <source>
        <dbReference type="Proteomes" id="UP000063789"/>
    </source>
</evidence>
<feature type="domain" description="Fido" evidence="1">
    <location>
        <begin position="99"/>
        <end position="228"/>
    </location>
</feature>
<dbReference type="KEGG" id="goq:ACH46_02040"/>
<dbReference type="PROSITE" id="PS51459">
    <property type="entry name" value="FIDO"/>
    <property type="match status" value="1"/>
</dbReference>
<gene>
    <name evidence="2" type="ORF">ACH46_02040</name>
</gene>
<evidence type="ECO:0000313" key="2">
    <source>
        <dbReference type="EMBL" id="ALG83509.1"/>
    </source>
</evidence>
<organism evidence="2 3">
    <name type="scientific">Gordonia phthalatica</name>
    <dbReference type="NCBI Taxonomy" id="1136941"/>
    <lineage>
        <taxon>Bacteria</taxon>
        <taxon>Bacillati</taxon>
        <taxon>Actinomycetota</taxon>
        <taxon>Actinomycetes</taxon>
        <taxon>Mycobacteriales</taxon>
        <taxon>Gordoniaceae</taxon>
        <taxon>Gordonia</taxon>
    </lineage>
</organism>
<sequence>MSEDPLAPLLDLPGVREASDRARDAVSAAHRHPINMRQWDKTSREASWRAGRLSAAIDGATTDISRDDLGDPVAAGAIRVAQTLDGELIDSAVAVFRRAPLQYLARLHMLAASDLVEDRDALGRPRPEPHIAQRLQFLGELVTGATSVPAPVLAAVVHGDILVLEPFDQANGVVARAASRLVSATTGLDPHLLCVPEIAWYKRVGEYRELSTAFASGDPEALAAWIIFCCDGFVKGAEEAKSIADAARG</sequence>
<dbReference type="OrthoDB" id="5241763at2"/>
<dbReference type="STRING" id="1136941.ACH46_02040"/>